<keyword evidence="2" id="KW-0460">Magnesium</keyword>
<dbReference type="SUPFAM" id="SSF64005">
    <property type="entry name" value="Undecaprenyl diphosphate synthase"/>
    <property type="match status" value="1"/>
</dbReference>
<keyword evidence="1 2" id="KW-0808">Transferase</keyword>
<keyword evidence="2" id="KW-0961">Cell wall biogenesis/degradation</keyword>
<dbReference type="Proteomes" id="UP000002587">
    <property type="component" value="Chromosome"/>
</dbReference>
<dbReference type="FunFam" id="3.40.1180.10:FF:000001">
    <property type="entry name" value="(2E,6E)-farnesyl-diphosphate-specific ditrans,polycis-undecaprenyl-diphosphate synthase"/>
    <property type="match status" value="1"/>
</dbReference>
<gene>
    <name evidence="2" type="primary">uppS</name>
    <name evidence="3" type="ordered locus">Rmag_0027</name>
</gene>
<dbReference type="InterPro" id="IPR001441">
    <property type="entry name" value="UPP_synth-like"/>
</dbReference>
<evidence type="ECO:0000313" key="4">
    <source>
        <dbReference type="Proteomes" id="UP000002587"/>
    </source>
</evidence>
<sequence length="248" mass="27735">MLCIGIIQLVMSTLKHIAIIMDGNGRWASKHSLPRILGHQQGIKAVHGVVKACVIRGIKTLTLFAFSSENKNRSTEEVSLLFKLFLGVLKQEVKKLNEHNIRLKIIGDMSLFPAKIQQTALDAQALLASNIGLTLVIAANYGGQWDIAQAAAKIAKAAIDGDIKASNINIDSFSQYLSLADEPNVDLLIRTSGELRISNFLLWDIAYSEFYFTETLWPDFNEFELNKAINNFNNRNRRFGIRLKEKSC</sequence>
<dbReference type="GO" id="GO:0016094">
    <property type="term" value="P:polyprenol biosynthetic process"/>
    <property type="evidence" value="ECO:0007669"/>
    <property type="project" value="TreeGrafter"/>
</dbReference>
<dbReference type="HOGENOM" id="CLU_038505_1_1_6"/>
<dbReference type="PANTHER" id="PTHR10291:SF0">
    <property type="entry name" value="DEHYDRODOLICHYL DIPHOSPHATE SYNTHASE 2"/>
    <property type="match status" value="1"/>
</dbReference>
<dbReference type="STRING" id="413404.Rmag_0027"/>
<keyword evidence="2" id="KW-0133">Cell shape</keyword>
<comment type="cofactor">
    <cofactor evidence="2">
        <name>Mg(2+)</name>
        <dbReference type="ChEBI" id="CHEBI:18420"/>
    </cofactor>
    <text evidence="2">Binds 2 magnesium ions per subunit.</text>
</comment>
<comment type="caution">
    <text evidence="2">Lacks conserved residue(s) required for the propagation of feature annotation.</text>
</comment>
<dbReference type="EC" id="2.5.1.31" evidence="2"/>
<keyword evidence="2" id="KW-0573">Peptidoglycan synthesis</keyword>
<feature type="binding site" evidence="2">
    <location>
        <begin position="67"/>
        <end position="69"/>
    </location>
    <ligand>
        <name>substrate</name>
    </ligand>
</feature>
<comment type="subunit">
    <text evidence="2">Homodimer.</text>
</comment>
<feature type="binding site" evidence="2">
    <location>
        <begin position="196"/>
        <end position="198"/>
    </location>
    <ligand>
        <name>substrate</name>
    </ligand>
</feature>
<dbReference type="GO" id="GO:0000287">
    <property type="term" value="F:magnesium ion binding"/>
    <property type="evidence" value="ECO:0007669"/>
    <property type="project" value="UniProtKB-UniRule"/>
</dbReference>
<dbReference type="InterPro" id="IPR018520">
    <property type="entry name" value="UPP_synth-like_CS"/>
</dbReference>
<feature type="binding site" evidence="2">
    <location>
        <begin position="23"/>
        <end position="26"/>
    </location>
    <ligand>
        <name>substrate</name>
    </ligand>
</feature>
<comment type="catalytic activity">
    <reaction evidence="2">
        <text>8 isopentenyl diphosphate + (2E,6E)-farnesyl diphosphate = di-trans,octa-cis-undecaprenyl diphosphate + 8 diphosphate</text>
        <dbReference type="Rhea" id="RHEA:27551"/>
        <dbReference type="ChEBI" id="CHEBI:33019"/>
        <dbReference type="ChEBI" id="CHEBI:58405"/>
        <dbReference type="ChEBI" id="CHEBI:128769"/>
        <dbReference type="ChEBI" id="CHEBI:175763"/>
        <dbReference type="EC" id="2.5.1.31"/>
    </reaction>
</comment>
<dbReference type="AlphaFoldDB" id="A1AV73"/>
<keyword evidence="4" id="KW-1185">Reference proteome</keyword>
<feature type="active site" description="Proton acceptor" evidence="2">
    <location>
        <position position="70"/>
    </location>
</feature>
<feature type="binding site" evidence="2">
    <location>
        <position position="39"/>
    </location>
    <ligand>
        <name>substrate</name>
    </ligand>
</feature>
<dbReference type="GO" id="GO:0071555">
    <property type="term" value="P:cell wall organization"/>
    <property type="evidence" value="ECO:0007669"/>
    <property type="project" value="UniProtKB-KW"/>
</dbReference>
<feature type="binding site" evidence="2">
    <location>
        <position position="22"/>
    </location>
    <ligand>
        <name>Mg(2+)</name>
        <dbReference type="ChEBI" id="CHEBI:18420"/>
    </ligand>
</feature>
<feature type="binding site" evidence="2">
    <location>
        <position position="73"/>
    </location>
    <ligand>
        <name>substrate</name>
    </ligand>
</feature>
<dbReference type="InterPro" id="IPR036424">
    <property type="entry name" value="UPP_synth-like_sf"/>
</dbReference>
<comment type="similarity">
    <text evidence="2">Belongs to the UPP synthase family.</text>
</comment>
<evidence type="ECO:0000256" key="1">
    <source>
        <dbReference type="ARBA" id="ARBA00022679"/>
    </source>
</evidence>
<feature type="binding site" evidence="2">
    <location>
        <position position="209"/>
    </location>
    <ligand>
        <name>Mg(2+)</name>
        <dbReference type="ChEBI" id="CHEBI:18420"/>
    </ligand>
</feature>
<dbReference type="CDD" id="cd00475">
    <property type="entry name" value="Cis_IPPS"/>
    <property type="match status" value="1"/>
</dbReference>
<comment type="function">
    <text evidence="2">Catalyzes the sequential condensation of isopentenyl diphosphate (IPP) with (2E,6E)-farnesyl diphosphate (E,E-FPP) to yield (2Z,6Z,10Z,14Z,18Z,22Z,26Z,30Z,34E,38E)-undecaprenyl diphosphate (di-trans,octa-cis-UPP). UPP is the precursor of glycosyl carrier lipid in the biosynthesis of bacterial cell wall polysaccharide components such as peptidoglycan and lipopolysaccharide.</text>
</comment>
<dbReference type="Pfam" id="PF01255">
    <property type="entry name" value="Prenyltransf"/>
    <property type="match status" value="1"/>
</dbReference>
<reference evidence="3 4" key="1">
    <citation type="journal article" date="2007" name="Science">
        <title>The Calyptogena magnifica chemoautotrophic symbiont genome.</title>
        <authorList>
            <person name="Newton I.L.G."/>
            <person name="Woyke T."/>
            <person name="Auchtung T.A."/>
            <person name="Dilly G.F."/>
            <person name="Dutton R.J."/>
            <person name="Fisher M.C."/>
            <person name="Fontanez K.M."/>
            <person name="Lau E."/>
            <person name="Stewart F.J."/>
            <person name="Richardson P.M."/>
            <person name="Barry K.W."/>
            <person name="Saunders E."/>
            <person name="Detter J.C."/>
            <person name="Wu D."/>
            <person name="Eisen J.A."/>
            <person name="Cavanaugh C.M."/>
        </authorList>
    </citation>
    <scope>NUCLEOTIDE SEQUENCE [LARGE SCALE GENOMIC DNA]</scope>
    <source>
        <strain evidence="3 4">Cm</strain>
    </source>
</reference>
<evidence type="ECO:0000256" key="2">
    <source>
        <dbReference type="HAMAP-Rule" id="MF_01139"/>
    </source>
</evidence>
<organism evidence="3 4">
    <name type="scientific">Ruthia magnifica subsp. Calyptogena magnifica</name>
    <dbReference type="NCBI Taxonomy" id="413404"/>
    <lineage>
        <taxon>Bacteria</taxon>
        <taxon>Pseudomonadati</taxon>
        <taxon>Pseudomonadota</taxon>
        <taxon>Gammaproteobacteria</taxon>
        <taxon>Candidatus Pseudothioglobaceae</taxon>
        <taxon>Candidatus Ruthturnera</taxon>
    </lineage>
</organism>
<dbReference type="HAMAP" id="MF_01139">
    <property type="entry name" value="ISPT"/>
    <property type="match status" value="1"/>
</dbReference>
<feature type="binding site" evidence="2">
    <location>
        <position position="27"/>
    </location>
    <ligand>
        <name>substrate</name>
    </ligand>
</feature>
<feature type="binding site" evidence="2">
    <location>
        <position position="35"/>
    </location>
    <ligand>
        <name>substrate</name>
    </ligand>
</feature>
<dbReference type="GO" id="GO:0008834">
    <property type="term" value="F:ditrans,polycis-undecaprenyl-diphosphate synthase [(2E,6E)-farnesyl-diphosphate specific] activity"/>
    <property type="evidence" value="ECO:0007669"/>
    <property type="project" value="UniProtKB-UniRule"/>
</dbReference>
<accession>A1AV73</accession>
<proteinExistence type="inferred from homology"/>
<dbReference type="GO" id="GO:0008360">
    <property type="term" value="P:regulation of cell shape"/>
    <property type="evidence" value="ECO:0007669"/>
    <property type="project" value="UniProtKB-KW"/>
</dbReference>
<dbReference type="PROSITE" id="PS01066">
    <property type="entry name" value="UPP_SYNTHASE"/>
    <property type="match status" value="1"/>
</dbReference>
<dbReference type="EMBL" id="CP000488">
    <property type="protein sequence ID" value="ABL01830.1"/>
    <property type="molecule type" value="Genomic_DNA"/>
</dbReference>
<dbReference type="GO" id="GO:0009252">
    <property type="term" value="P:peptidoglycan biosynthetic process"/>
    <property type="evidence" value="ECO:0007669"/>
    <property type="project" value="UniProtKB-UniRule"/>
</dbReference>
<evidence type="ECO:0000313" key="3">
    <source>
        <dbReference type="EMBL" id="ABL01830.1"/>
    </source>
</evidence>
<feature type="binding site" evidence="2">
    <location>
        <position position="190"/>
    </location>
    <ligand>
        <name>substrate</name>
    </ligand>
</feature>
<protein>
    <recommendedName>
        <fullName evidence="2">Ditrans,polycis-undecaprenyl-diphosphate synthase ((2E,6E)-farnesyl-diphosphate specific)</fullName>
        <ecNumber evidence="2">2.5.1.31</ecNumber>
    </recommendedName>
    <alternativeName>
        <fullName evidence="2">Ditrans,polycis-undecaprenylcistransferase</fullName>
    </alternativeName>
    <alternativeName>
        <fullName evidence="2">Undecaprenyl diphosphate synthase</fullName>
        <shortName evidence="2">UDS</shortName>
    </alternativeName>
    <alternativeName>
        <fullName evidence="2">Undecaprenyl pyrophosphate synthase</fullName>
        <shortName evidence="2">UPP synthase</shortName>
    </alternativeName>
</protein>
<dbReference type="KEGG" id="rma:Rmag_0027"/>
<keyword evidence="2" id="KW-0479">Metal-binding</keyword>
<dbReference type="NCBIfam" id="TIGR00055">
    <property type="entry name" value="uppS"/>
    <property type="match status" value="1"/>
</dbReference>
<feature type="active site" evidence="2">
    <location>
        <position position="22"/>
    </location>
</feature>
<name>A1AV73_RUTMC</name>
<dbReference type="PANTHER" id="PTHR10291">
    <property type="entry name" value="DEHYDRODOLICHYL DIPHOSPHATE SYNTHASE FAMILY MEMBER"/>
    <property type="match status" value="1"/>
</dbReference>
<dbReference type="Gene3D" id="3.40.1180.10">
    <property type="entry name" value="Decaprenyl diphosphate synthase-like"/>
    <property type="match status" value="1"/>
</dbReference>
<dbReference type="eggNOG" id="COG0020">
    <property type="taxonomic scope" value="Bacteria"/>
</dbReference>
<dbReference type="GO" id="GO:0005829">
    <property type="term" value="C:cytosol"/>
    <property type="evidence" value="ECO:0007669"/>
    <property type="project" value="TreeGrafter"/>
</dbReference>